<feature type="transmembrane region" description="Helical" evidence="13">
    <location>
        <begin position="76"/>
        <end position="97"/>
    </location>
</feature>
<dbReference type="EMBL" id="MJEQ01005275">
    <property type="protein sequence ID" value="OIT20452.1"/>
    <property type="molecule type" value="Genomic_DNA"/>
</dbReference>
<evidence type="ECO:0000256" key="9">
    <source>
        <dbReference type="ARBA" id="ARBA00037910"/>
    </source>
</evidence>
<keyword evidence="16" id="KW-1185">Reference proteome</keyword>
<dbReference type="PROSITE" id="PS50244">
    <property type="entry name" value="S5A_REDUCTASE"/>
    <property type="match status" value="1"/>
</dbReference>
<feature type="transmembrane region" description="Helical" evidence="13">
    <location>
        <begin position="158"/>
        <end position="175"/>
    </location>
</feature>
<keyword evidence="5 13" id="KW-0812">Transmembrane</keyword>
<dbReference type="FunFam" id="1.20.120.1630:FF:000002">
    <property type="entry name" value="Steroid 5 alpha-reductase 1"/>
    <property type="match status" value="1"/>
</dbReference>
<dbReference type="PANTHER" id="PTHR10556:SF43">
    <property type="entry name" value="STEROID 5-ALPHA-REDUCTASE DET2"/>
    <property type="match status" value="1"/>
</dbReference>
<evidence type="ECO:0000256" key="1">
    <source>
        <dbReference type="ARBA" id="ARBA00004141"/>
    </source>
</evidence>
<evidence type="ECO:0000256" key="2">
    <source>
        <dbReference type="ARBA" id="ARBA00004972"/>
    </source>
</evidence>
<comment type="pathway">
    <text evidence="9 13">Plant hormone biosynthesis; brassinosteroid biosynthesis.</text>
</comment>
<comment type="caution">
    <text evidence="15">The sequence shown here is derived from an EMBL/GenBank/DDBJ whole genome shotgun (WGS) entry which is preliminary data.</text>
</comment>
<proteinExistence type="inferred from homology"/>
<dbReference type="PIRSF" id="PIRSF015596">
    <property type="entry name" value="5_alpha-SR2"/>
    <property type="match status" value="1"/>
</dbReference>
<dbReference type="InterPro" id="IPR016636">
    <property type="entry name" value="3-oxo-5-alpha-steroid_4-DH"/>
</dbReference>
<evidence type="ECO:0000256" key="3">
    <source>
        <dbReference type="ARBA" id="ARBA00007742"/>
    </source>
</evidence>
<accession>A0A1J6JVF4</accession>
<dbReference type="GO" id="GO:0016132">
    <property type="term" value="P:brassinosteroid biosynthetic process"/>
    <property type="evidence" value="ECO:0007669"/>
    <property type="project" value="UniProtKB-UniPathway"/>
</dbReference>
<evidence type="ECO:0000256" key="7">
    <source>
        <dbReference type="ARBA" id="ARBA00023002"/>
    </source>
</evidence>
<feature type="transmembrane region" description="Helical" evidence="13">
    <location>
        <begin position="7"/>
        <end position="29"/>
    </location>
</feature>
<dbReference type="Gramene" id="OIT20452">
    <property type="protein sequence ID" value="OIT20452"/>
    <property type="gene ID" value="A4A49_38864"/>
</dbReference>
<name>A0A1J6JVF4_NICAT</name>
<dbReference type="STRING" id="49451.A0A1J6JVF4"/>
<dbReference type="GeneID" id="109220145"/>
<keyword evidence="6 13" id="KW-1133">Transmembrane helix</keyword>
<comment type="similarity">
    <text evidence="3 13">Belongs to the steroid 5-alpha reductase family.</text>
</comment>
<comment type="subcellular location">
    <subcellularLocation>
        <location evidence="1">Membrane</location>
        <topology evidence="1">Multi-pass membrane protein</topology>
    </subcellularLocation>
</comment>
<evidence type="ECO:0000256" key="6">
    <source>
        <dbReference type="ARBA" id="ARBA00022989"/>
    </source>
</evidence>
<feature type="transmembrane region" description="Helical" evidence="13">
    <location>
        <begin position="117"/>
        <end position="137"/>
    </location>
</feature>
<dbReference type="GO" id="GO:0016020">
    <property type="term" value="C:membrane"/>
    <property type="evidence" value="ECO:0007669"/>
    <property type="project" value="UniProtKB-SubCell"/>
</dbReference>
<keyword evidence="13" id="KW-0443">Lipid metabolism</keyword>
<dbReference type="KEGG" id="nau:109220145"/>
<evidence type="ECO:0000256" key="11">
    <source>
        <dbReference type="ARBA" id="ARBA00060577"/>
    </source>
</evidence>
<evidence type="ECO:0000256" key="12">
    <source>
        <dbReference type="ARBA" id="ARBA00068774"/>
    </source>
</evidence>
<organism evidence="15 16">
    <name type="scientific">Nicotiana attenuata</name>
    <name type="common">Coyote tobacco</name>
    <dbReference type="NCBI Taxonomy" id="49451"/>
    <lineage>
        <taxon>Eukaryota</taxon>
        <taxon>Viridiplantae</taxon>
        <taxon>Streptophyta</taxon>
        <taxon>Embryophyta</taxon>
        <taxon>Tracheophyta</taxon>
        <taxon>Spermatophyta</taxon>
        <taxon>Magnoliopsida</taxon>
        <taxon>eudicotyledons</taxon>
        <taxon>Gunneridae</taxon>
        <taxon>Pentapetalae</taxon>
        <taxon>asterids</taxon>
        <taxon>lamiids</taxon>
        <taxon>Solanales</taxon>
        <taxon>Solanaceae</taxon>
        <taxon>Nicotianoideae</taxon>
        <taxon>Nicotianeae</taxon>
        <taxon>Nicotiana</taxon>
    </lineage>
</organism>
<comment type="function">
    <text evidence="13">Involved in a reduction step in the biosynthesis of the plant steroid, brassinolide.</text>
</comment>
<dbReference type="OrthoDB" id="5788137at2759"/>
<dbReference type="UniPathway" id="UPA00381"/>
<evidence type="ECO:0000256" key="8">
    <source>
        <dbReference type="ARBA" id="ARBA00023136"/>
    </source>
</evidence>
<dbReference type="SMR" id="A0A1J6JVF4"/>
<evidence type="ECO:0000256" key="13">
    <source>
        <dbReference type="PIRNR" id="PIRNR015596"/>
    </source>
</evidence>
<dbReference type="AlphaFoldDB" id="A0A1J6JVF4"/>
<keyword evidence="13" id="KW-1069">Brassinosteroid biosynthesis</keyword>
<dbReference type="Gene3D" id="1.20.120.1630">
    <property type="match status" value="1"/>
</dbReference>
<keyword evidence="13" id="KW-0752">Steroid biosynthesis</keyword>
<evidence type="ECO:0000256" key="10">
    <source>
        <dbReference type="ARBA" id="ARBA00048164"/>
    </source>
</evidence>
<evidence type="ECO:0000313" key="15">
    <source>
        <dbReference type="EMBL" id="OIT20452.1"/>
    </source>
</evidence>
<dbReference type="InterPro" id="IPR039357">
    <property type="entry name" value="SRD5A/TECR"/>
</dbReference>
<comment type="pathway">
    <text evidence="2">Hormone biosynthesis.</text>
</comment>
<feature type="domain" description="3-oxo-5-alpha-steroid 4-dehydrogenase C-terminal" evidence="14">
    <location>
        <begin position="119"/>
        <end position="265"/>
    </location>
</feature>
<dbReference type="GO" id="GO:0047751">
    <property type="term" value="F:3-oxo-5-alpha-steroid 4-dehydrogenase (NADP+) activity"/>
    <property type="evidence" value="ECO:0007669"/>
    <property type="project" value="UniProtKB-EC"/>
</dbReference>
<evidence type="ECO:0000259" key="14">
    <source>
        <dbReference type="Pfam" id="PF02544"/>
    </source>
</evidence>
<comment type="pathway">
    <text evidence="11">Steroid biosynthesis.</text>
</comment>
<keyword evidence="13" id="KW-0444">Lipid biosynthesis</keyword>
<dbReference type="OMA" id="PHYALEW"/>
<feature type="transmembrane region" description="Helical" evidence="13">
    <location>
        <begin position="49"/>
        <end position="69"/>
    </location>
</feature>
<keyword evidence="8 13" id="KW-0472">Membrane</keyword>
<dbReference type="Proteomes" id="UP000187609">
    <property type="component" value="Unassembled WGS sequence"/>
</dbReference>
<keyword evidence="7" id="KW-0560">Oxidoreductase</keyword>
<comment type="catalytic activity">
    <reaction evidence="10 13">
        <text>a 3-oxo-5alpha-steroid + NADP(+) = a 3-oxo-Delta(4)-steroid + NADPH + H(+)</text>
        <dbReference type="Rhea" id="RHEA:54384"/>
        <dbReference type="ChEBI" id="CHEBI:13601"/>
        <dbReference type="ChEBI" id="CHEBI:15378"/>
        <dbReference type="ChEBI" id="CHEBI:47909"/>
        <dbReference type="ChEBI" id="CHEBI:57783"/>
        <dbReference type="ChEBI" id="CHEBI:58349"/>
        <dbReference type="EC" id="1.3.1.22"/>
    </reaction>
</comment>
<sequence>MFTDQNLYYYSLLSLFFIAPPTFLALQFLTAPYGKHHRSGWGPTISPPLAWFLMESPTLWLTLLLFPFGKNHNNPLSFILISPYLFHYINRTIIYPIKLAGKSRIAHREIKNPLPESGFPVSIAMMAFVFNLLNAYVQARWVSHYADFNTDEWFWPRFAGGIVVFAAGMTLNVWADKVLVGLKSEGGGYKIPRGGLFEYVSCPNYLGEIVEWLGWALMTWSWAGLGFFLYTFANLVPRACANHEWYLQKFGEDYPRKRKAVIPFLC</sequence>
<feature type="transmembrane region" description="Helical" evidence="13">
    <location>
        <begin position="212"/>
        <end position="233"/>
    </location>
</feature>
<dbReference type="InterPro" id="IPR001104">
    <property type="entry name" value="3-oxo-5_a-steroid_4-DH_C"/>
</dbReference>
<protein>
    <recommendedName>
        <fullName evidence="12 13">Steroid 5-alpha-reductase DET2</fullName>
        <ecNumber evidence="4 13">1.3.1.22</ecNumber>
    </recommendedName>
</protein>
<gene>
    <name evidence="15" type="primary">DET2_2</name>
    <name evidence="15" type="ORF">A4A49_38864</name>
</gene>
<reference evidence="15" key="1">
    <citation type="submission" date="2016-11" db="EMBL/GenBank/DDBJ databases">
        <title>The genome of Nicotiana attenuata.</title>
        <authorList>
            <person name="Xu S."/>
            <person name="Brockmoeller T."/>
            <person name="Gaquerel E."/>
            <person name="Navarro A."/>
            <person name="Kuhl H."/>
            <person name="Gase K."/>
            <person name="Ling Z."/>
            <person name="Zhou W."/>
            <person name="Kreitzer C."/>
            <person name="Stanke M."/>
            <person name="Tang H."/>
            <person name="Lyons E."/>
            <person name="Pandey P."/>
            <person name="Pandey S.P."/>
            <person name="Timmermann B."/>
            <person name="Baldwin I.T."/>
        </authorList>
    </citation>
    <scope>NUCLEOTIDE SEQUENCE [LARGE SCALE GENOMIC DNA]</scope>
    <source>
        <strain evidence="15">UT</strain>
    </source>
</reference>
<evidence type="ECO:0000256" key="4">
    <source>
        <dbReference type="ARBA" id="ARBA00012049"/>
    </source>
</evidence>
<dbReference type="EC" id="1.3.1.22" evidence="4 13"/>
<evidence type="ECO:0000256" key="5">
    <source>
        <dbReference type="ARBA" id="ARBA00022692"/>
    </source>
</evidence>
<dbReference type="Pfam" id="PF02544">
    <property type="entry name" value="Steroid_dh"/>
    <property type="match status" value="1"/>
</dbReference>
<dbReference type="PANTHER" id="PTHR10556">
    <property type="entry name" value="3-OXO-5-ALPHA-STEROID 4-DEHYDROGENASE"/>
    <property type="match status" value="1"/>
</dbReference>
<evidence type="ECO:0000313" key="16">
    <source>
        <dbReference type="Proteomes" id="UP000187609"/>
    </source>
</evidence>